<dbReference type="GO" id="GO:0005829">
    <property type="term" value="C:cytosol"/>
    <property type="evidence" value="ECO:0007669"/>
    <property type="project" value="TreeGrafter"/>
</dbReference>
<evidence type="ECO:0000256" key="4">
    <source>
        <dbReference type="ARBA" id="ARBA00022884"/>
    </source>
</evidence>
<organism evidence="5 6">
    <name type="scientific">Desulfoprunum benzoelyticum</name>
    <dbReference type="NCBI Taxonomy" id="1506996"/>
    <lineage>
        <taxon>Bacteria</taxon>
        <taxon>Pseudomonadati</taxon>
        <taxon>Thermodesulfobacteriota</taxon>
        <taxon>Desulfobulbia</taxon>
        <taxon>Desulfobulbales</taxon>
        <taxon>Desulfobulbaceae</taxon>
        <taxon>Desulfoprunum</taxon>
    </lineage>
</organism>
<dbReference type="GO" id="GO:0042254">
    <property type="term" value="P:ribosome biogenesis"/>
    <property type="evidence" value="ECO:0007669"/>
    <property type="project" value="UniProtKB-KW"/>
</dbReference>
<dbReference type="RefSeq" id="WP_183352164.1">
    <property type="nucleotide sequence ID" value="NZ_JACHEO010000024.1"/>
</dbReference>
<reference evidence="5 6" key="1">
    <citation type="submission" date="2020-08" db="EMBL/GenBank/DDBJ databases">
        <title>Genomic Encyclopedia of Type Strains, Phase IV (KMG-IV): sequencing the most valuable type-strain genomes for metagenomic binning, comparative biology and taxonomic classification.</title>
        <authorList>
            <person name="Goeker M."/>
        </authorList>
    </citation>
    <scope>NUCLEOTIDE SEQUENCE [LARGE SCALE GENOMIC DNA]</scope>
    <source>
        <strain evidence="5 6">DSM 28570</strain>
    </source>
</reference>
<evidence type="ECO:0000256" key="3">
    <source>
        <dbReference type="ARBA" id="ARBA00022730"/>
    </source>
</evidence>
<keyword evidence="6" id="KW-1185">Reference proteome</keyword>
<comment type="caution">
    <text evidence="5">The sequence shown here is derived from an EMBL/GenBank/DDBJ whole genome shotgun (WGS) entry which is preliminary data.</text>
</comment>
<evidence type="ECO:0000256" key="2">
    <source>
        <dbReference type="ARBA" id="ARBA00022517"/>
    </source>
</evidence>
<keyword evidence="1" id="KW-0963">Cytoplasm</keyword>
<protein>
    <submittedName>
        <fullName evidence="5">Ribosome-associated protein</fullName>
    </submittedName>
</protein>
<sequence length="182" mass="21412">MTEIISRSEQKRRLKRIEDTAAELADLTNNDLKVFPGSDEIKREILSIRELKGGARKRQIKHLAKIMRQDSLDAVYDFLQQRKGSQQKIIQLQHEAEHLRDAIINEAIADQDQCRQQQRDWEPGWPSPVIEATLRQYPGFDEEGARNAAHQYVRSRNRTYYKELFRIAKAALEQDEIRRRMA</sequence>
<dbReference type="EMBL" id="JACHEO010000024">
    <property type="protein sequence ID" value="MBB5349361.1"/>
    <property type="molecule type" value="Genomic_DNA"/>
</dbReference>
<proteinExistence type="predicted"/>
<keyword evidence="3" id="KW-0699">rRNA-binding</keyword>
<evidence type="ECO:0000313" key="6">
    <source>
        <dbReference type="Proteomes" id="UP000539642"/>
    </source>
</evidence>
<dbReference type="CDD" id="cd16331">
    <property type="entry name" value="YjgA-like"/>
    <property type="match status" value="1"/>
</dbReference>
<keyword evidence="4" id="KW-0694">RNA-binding</keyword>
<dbReference type="AlphaFoldDB" id="A0A840V8T3"/>
<accession>A0A840V8T3</accession>
<dbReference type="InterPro" id="IPR023153">
    <property type="entry name" value="DarP_sf"/>
</dbReference>
<gene>
    <name evidence="5" type="ORF">HNQ81_003114</name>
</gene>
<dbReference type="GO" id="GO:0019843">
    <property type="term" value="F:rRNA binding"/>
    <property type="evidence" value="ECO:0007669"/>
    <property type="project" value="UniProtKB-KW"/>
</dbReference>
<dbReference type="Proteomes" id="UP000539642">
    <property type="component" value="Unassembled WGS sequence"/>
</dbReference>
<dbReference type="Pfam" id="PF04751">
    <property type="entry name" value="DarP"/>
    <property type="match status" value="1"/>
</dbReference>
<keyword evidence="2" id="KW-0690">Ribosome biogenesis</keyword>
<dbReference type="PANTHER" id="PTHR38101">
    <property type="entry name" value="UPF0307 PROTEIN YJGA"/>
    <property type="match status" value="1"/>
</dbReference>
<dbReference type="PANTHER" id="PTHR38101:SF1">
    <property type="entry name" value="UPF0307 PROTEIN YJGA"/>
    <property type="match status" value="1"/>
</dbReference>
<evidence type="ECO:0000256" key="1">
    <source>
        <dbReference type="ARBA" id="ARBA00022490"/>
    </source>
</evidence>
<name>A0A840V8T3_9BACT</name>
<evidence type="ECO:0000313" key="5">
    <source>
        <dbReference type="EMBL" id="MBB5349361.1"/>
    </source>
</evidence>
<dbReference type="Gene3D" id="1.10.60.30">
    <property type="entry name" value="PSPTO4464-like domains"/>
    <property type="match status" value="1"/>
</dbReference>
<dbReference type="SUPFAM" id="SSF158710">
    <property type="entry name" value="PSPTO4464-like"/>
    <property type="match status" value="1"/>
</dbReference>
<dbReference type="InterPro" id="IPR006839">
    <property type="entry name" value="DarP"/>
</dbReference>